<dbReference type="GO" id="GO:0016787">
    <property type="term" value="F:hydrolase activity"/>
    <property type="evidence" value="ECO:0007669"/>
    <property type="project" value="UniProtKB-KW"/>
</dbReference>
<organism evidence="3 4">
    <name type="scientific">Fodinibacter luteus</name>
    <dbReference type="NCBI Taxonomy" id="552064"/>
    <lineage>
        <taxon>Bacteria</taxon>
        <taxon>Bacillati</taxon>
        <taxon>Actinomycetota</taxon>
        <taxon>Actinomycetes</taxon>
        <taxon>Micrococcales</taxon>
        <taxon>Intrasporangiaceae</taxon>
        <taxon>Fodinibacter (ex Wang et al. 2009)</taxon>
    </lineage>
</organism>
<dbReference type="Proteomes" id="UP001500945">
    <property type="component" value="Unassembled WGS sequence"/>
</dbReference>
<sequence>MIGAAPRLGGGDPVADPAVAAAHRHLHEDAVAVLTAWTAPDAGQDRLRRDHLAHLLRHPDGVAKDGPPAHLTASCLVLDHAGERVLLTLHRRAGAWFQLGGHLEAADRSLWAAARREAREESGLDALEPLPRPVQLDRHELVGSFGRCREHLDVRYAALAPAGARPRVSAESHAVAWWPVDALPEGTRDELAPLVSLARDALDLV</sequence>
<keyword evidence="3" id="KW-0378">Hydrolase</keyword>
<evidence type="ECO:0000256" key="1">
    <source>
        <dbReference type="ARBA" id="ARBA00005582"/>
    </source>
</evidence>
<dbReference type="InterPro" id="IPR000086">
    <property type="entry name" value="NUDIX_hydrolase_dom"/>
</dbReference>
<dbReference type="InterPro" id="IPR015797">
    <property type="entry name" value="NUDIX_hydrolase-like_dom_sf"/>
</dbReference>
<feature type="domain" description="Nudix hydrolase" evidence="2">
    <location>
        <begin position="68"/>
        <end position="200"/>
    </location>
</feature>
<evidence type="ECO:0000313" key="3">
    <source>
        <dbReference type="EMBL" id="GAA4411658.1"/>
    </source>
</evidence>
<dbReference type="RefSeq" id="WP_345207928.1">
    <property type="nucleotide sequence ID" value="NZ_BAABGM010000024.1"/>
</dbReference>
<reference evidence="4" key="1">
    <citation type="journal article" date="2019" name="Int. J. Syst. Evol. Microbiol.">
        <title>The Global Catalogue of Microorganisms (GCM) 10K type strain sequencing project: providing services to taxonomists for standard genome sequencing and annotation.</title>
        <authorList>
            <consortium name="The Broad Institute Genomics Platform"/>
            <consortium name="The Broad Institute Genome Sequencing Center for Infectious Disease"/>
            <person name="Wu L."/>
            <person name="Ma J."/>
        </authorList>
    </citation>
    <scope>NUCLEOTIDE SEQUENCE [LARGE SCALE GENOMIC DNA]</scope>
    <source>
        <strain evidence="4">JCM 17809</strain>
    </source>
</reference>
<proteinExistence type="inferred from homology"/>
<protein>
    <submittedName>
        <fullName evidence="3">NUDIX hydrolase</fullName>
    </submittedName>
</protein>
<dbReference type="PROSITE" id="PS51462">
    <property type="entry name" value="NUDIX"/>
    <property type="match status" value="1"/>
</dbReference>
<accession>A0ABP8KPG4</accession>
<dbReference type="EMBL" id="BAABGM010000024">
    <property type="protein sequence ID" value="GAA4411658.1"/>
    <property type="molecule type" value="Genomic_DNA"/>
</dbReference>
<dbReference type="Gene3D" id="3.90.79.10">
    <property type="entry name" value="Nucleoside Triphosphate Pyrophosphohydrolase"/>
    <property type="match status" value="1"/>
</dbReference>
<comment type="similarity">
    <text evidence="1">Belongs to the Nudix hydrolase family.</text>
</comment>
<dbReference type="Pfam" id="PF00293">
    <property type="entry name" value="NUDIX"/>
    <property type="match status" value="1"/>
</dbReference>
<dbReference type="PANTHER" id="PTHR43736">
    <property type="entry name" value="ADP-RIBOSE PYROPHOSPHATASE"/>
    <property type="match status" value="1"/>
</dbReference>
<dbReference type="PANTHER" id="PTHR43736:SF1">
    <property type="entry name" value="DIHYDRONEOPTERIN TRIPHOSPHATE DIPHOSPHATASE"/>
    <property type="match status" value="1"/>
</dbReference>
<comment type="caution">
    <text evidence="3">The sequence shown here is derived from an EMBL/GenBank/DDBJ whole genome shotgun (WGS) entry which is preliminary data.</text>
</comment>
<evidence type="ECO:0000313" key="4">
    <source>
        <dbReference type="Proteomes" id="UP001500945"/>
    </source>
</evidence>
<evidence type="ECO:0000259" key="2">
    <source>
        <dbReference type="PROSITE" id="PS51462"/>
    </source>
</evidence>
<gene>
    <name evidence="3" type="ORF">GCM10023168_32680</name>
</gene>
<name>A0ABP8KPG4_9MICO</name>
<dbReference type="SUPFAM" id="SSF55811">
    <property type="entry name" value="Nudix"/>
    <property type="match status" value="1"/>
</dbReference>
<keyword evidence="4" id="KW-1185">Reference proteome</keyword>